<sequence length="99" mass="11025">MNKNNSIKRPLKDERDEQIDTRSKSHALEFMIAATQVLTAMCLIKGNPAWKGSLALLFLGGAADLFYKYDQYSEKPYIQIGIVIGLIGIALLVWFGFSG</sequence>
<keyword evidence="1" id="KW-0472">Membrane</keyword>
<accession>A0A928KWH0</accession>
<dbReference type="EMBL" id="SVNY01000003">
    <property type="protein sequence ID" value="MBE6833305.1"/>
    <property type="molecule type" value="Genomic_DNA"/>
</dbReference>
<dbReference type="Pfam" id="PF20040">
    <property type="entry name" value="DUF6442"/>
    <property type="match status" value="1"/>
</dbReference>
<reference evidence="2" key="1">
    <citation type="submission" date="2019-04" db="EMBL/GenBank/DDBJ databases">
        <title>Evolution of Biomass-Degrading Anaerobic Consortia Revealed by Metagenomics.</title>
        <authorList>
            <person name="Peng X."/>
        </authorList>
    </citation>
    <scope>NUCLEOTIDE SEQUENCE</scope>
    <source>
        <strain evidence="2">SIG551</strain>
    </source>
</reference>
<name>A0A928KWH0_9FIRM</name>
<keyword evidence="1" id="KW-0812">Transmembrane</keyword>
<organism evidence="2 3">
    <name type="scientific">Faecalispora sporosphaeroides</name>
    <dbReference type="NCBI Taxonomy" id="1549"/>
    <lineage>
        <taxon>Bacteria</taxon>
        <taxon>Bacillati</taxon>
        <taxon>Bacillota</taxon>
        <taxon>Clostridia</taxon>
        <taxon>Eubacteriales</taxon>
        <taxon>Oscillospiraceae</taxon>
        <taxon>Faecalispora</taxon>
    </lineage>
</organism>
<evidence type="ECO:0000313" key="3">
    <source>
        <dbReference type="Proteomes" id="UP000754750"/>
    </source>
</evidence>
<evidence type="ECO:0000256" key="1">
    <source>
        <dbReference type="SAM" id="Phobius"/>
    </source>
</evidence>
<keyword evidence="1" id="KW-1133">Transmembrane helix</keyword>
<gene>
    <name evidence="2" type="ORF">E7512_06940</name>
</gene>
<evidence type="ECO:0000313" key="2">
    <source>
        <dbReference type="EMBL" id="MBE6833305.1"/>
    </source>
</evidence>
<dbReference type="Proteomes" id="UP000754750">
    <property type="component" value="Unassembled WGS sequence"/>
</dbReference>
<feature type="transmembrane region" description="Helical" evidence="1">
    <location>
        <begin position="76"/>
        <end position="97"/>
    </location>
</feature>
<dbReference type="RefSeq" id="WP_020072748.1">
    <property type="nucleotide sequence ID" value="NZ_SVNY01000003.1"/>
</dbReference>
<proteinExistence type="predicted"/>
<dbReference type="InterPro" id="IPR045620">
    <property type="entry name" value="DUF6442"/>
</dbReference>
<comment type="caution">
    <text evidence="2">The sequence shown here is derived from an EMBL/GenBank/DDBJ whole genome shotgun (WGS) entry which is preliminary data.</text>
</comment>
<protein>
    <submittedName>
        <fullName evidence="2">Uncharacterized protein</fullName>
    </submittedName>
</protein>
<dbReference type="AlphaFoldDB" id="A0A928KWH0"/>